<organism evidence="2 3">
    <name type="scientific">Dyadobacter beijingensis</name>
    <dbReference type="NCBI Taxonomy" id="365489"/>
    <lineage>
        <taxon>Bacteria</taxon>
        <taxon>Pseudomonadati</taxon>
        <taxon>Bacteroidota</taxon>
        <taxon>Cytophagia</taxon>
        <taxon>Cytophagales</taxon>
        <taxon>Spirosomataceae</taxon>
        <taxon>Dyadobacter</taxon>
    </lineage>
</organism>
<evidence type="ECO:0000313" key="2">
    <source>
        <dbReference type="EMBL" id="GGM89983.1"/>
    </source>
</evidence>
<reference evidence="3" key="1">
    <citation type="journal article" date="2019" name="Int. J. Syst. Evol. Microbiol.">
        <title>The Global Catalogue of Microorganisms (GCM) 10K type strain sequencing project: providing services to taxonomists for standard genome sequencing and annotation.</title>
        <authorList>
            <consortium name="The Broad Institute Genomics Platform"/>
            <consortium name="The Broad Institute Genome Sequencing Center for Infectious Disease"/>
            <person name="Wu L."/>
            <person name="Ma J."/>
        </authorList>
    </citation>
    <scope>NUCLEOTIDE SEQUENCE [LARGE SCALE GENOMIC DNA]</scope>
    <source>
        <strain evidence="3">CGMCC 1.6375</strain>
    </source>
</reference>
<gene>
    <name evidence="2" type="ORF">GCM10010967_23590</name>
</gene>
<sequence length="57" mass="5893">MEIKNGKPVVNKVTCAVDCGIVINPDAAINMTEGAIVDGIGTALFGNMTFKNGVPDK</sequence>
<proteinExistence type="predicted"/>
<name>A0ABQ2HUS1_9BACT</name>
<evidence type="ECO:0000313" key="3">
    <source>
        <dbReference type="Proteomes" id="UP000632339"/>
    </source>
</evidence>
<dbReference type="InterPro" id="IPR037165">
    <property type="entry name" value="AldOxase/xan_DH_Mopterin-bd_sf"/>
</dbReference>
<dbReference type="InterPro" id="IPR046867">
    <property type="entry name" value="AldOxase/xan_DH_MoCoBD2"/>
</dbReference>
<dbReference type="Gene3D" id="3.30.365.10">
    <property type="entry name" value="Aldehyde oxidase/xanthine dehydrogenase, molybdopterin binding domain"/>
    <property type="match status" value="1"/>
</dbReference>
<keyword evidence="3" id="KW-1185">Reference proteome</keyword>
<dbReference type="Pfam" id="PF20256">
    <property type="entry name" value="MoCoBD_2"/>
    <property type="match status" value="1"/>
</dbReference>
<comment type="caution">
    <text evidence="2">The sequence shown here is derived from an EMBL/GenBank/DDBJ whole genome shotgun (WGS) entry which is preliminary data.</text>
</comment>
<feature type="domain" description="Aldehyde oxidase/xanthine dehydrogenase second molybdopterin binding" evidence="1">
    <location>
        <begin position="4"/>
        <end position="54"/>
    </location>
</feature>
<evidence type="ECO:0000259" key="1">
    <source>
        <dbReference type="Pfam" id="PF20256"/>
    </source>
</evidence>
<protein>
    <recommendedName>
        <fullName evidence="1">Aldehyde oxidase/xanthine dehydrogenase second molybdopterin binding domain-containing protein</fullName>
    </recommendedName>
</protein>
<dbReference type="Proteomes" id="UP000632339">
    <property type="component" value="Unassembled WGS sequence"/>
</dbReference>
<dbReference type="SUPFAM" id="SSF56003">
    <property type="entry name" value="Molybdenum cofactor-binding domain"/>
    <property type="match status" value="1"/>
</dbReference>
<dbReference type="RefSeq" id="WP_019943691.1">
    <property type="nucleotide sequence ID" value="NZ_BMLI01000001.1"/>
</dbReference>
<accession>A0ABQ2HUS1</accession>
<dbReference type="EMBL" id="BMLI01000001">
    <property type="protein sequence ID" value="GGM89983.1"/>
    <property type="molecule type" value="Genomic_DNA"/>
</dbReference>